<sequence>MSGNWMRGGYLLPSMLMEKPLRATLPAMETVGLQNTSVNGHSNMSMAFRRSLVVYYFQIFELNKEVCFY</sequence>
<dbReference type="AlphaFoldDB" id="A0A3P6CPI8"/>
<evidence type="ECO:0000313" key="1">
    <source>
        <dbReference type="EMBL" id="VDD12071.1"/>
    </source>
</evidence>
<gene>
    <name evidence="1" type="ORF">BOLC4T26465H</name>
</gene>
<organism evidence="1">
    <name type="scientific">Brassica oleracea</name>
    <name type="common">Wild cabbage</name>
    <dbReference type="NCBI Taxonomy" id="3712"/>
    <lineage>
        <taxon>Eukaryota</taxon>
        <taxon>Viridiplantae</taxon>
        <taxon>Streptophyta</taxon>
        <taxon>Embryophyta</taxon>
        <taxon>Tracheophyta</taxon>
        <taxon>Spermatophyta</taxon>
        <taxon>Magnoliopsida</taxon>
        <taxon>eudicotyledons</taxon>
        <taxon>Gunneridae</taxon>
        <taxon>Pentapetalae</taxon>
        <taxon>rosids</taxon>
        <taxon>malvids</taxon>
        <taxon>Brassicales</taxon>
        <taxon>Brassicaceae</taxon>
        <taxon>Brassiceae</taxon>
        <taxon>Brassica</taxon>
    </lineage>
</organism>
<accession>A0A3P6CPI8</accession>
<dbReference type="EMBL" id="LR031873">
    <property type="protein sequence ID" value="VDD12071.1"/>
    <property type="molecule type" value="Genomic_DNA"/>
</dbReference>
<reference evidence="1" key="1">
    <citation type="submission" date="2018-11" db="EMBL/GenBank/DDBJ databases">
        <authorList>
            <consortium name="Genoscope - CEA"/>
            <person name="William W."/>
        </authorList>
    </citation>
    <scope>NUCLEOTIDE SEQUENCE</scope>
</reference>
<protein>
    <submittedName>
        <fullName evidence="1">Uncharacterized protein</fullName>
    </submittedName>
</protein>
<name>A0A3P6CPI8_BRAOL</name>
<proteinExistence type="predicted"/>